<evidence type="ECO:0000256" key="1">
    <source>
        <dbReference type="SAM" id="MobiDB-lite"/>
    </source>
</evidence>
<gene>
    <name evidence="2" type="ORF">GGD55_002306</name>
</gene>
<dbReference type="Proteomes" id="UP000585507">
    <property type="component" value="Unassembled WGS sequence"/>
</dbReference>
<feature type="region of interest" description="Disordered" evidence="1">
    <location>
        <begin position="170"/>
        <end position="195"/>
    </location>
</feature>
<protein>
    <submittedName>
        <fullName evidence="2">Uncharacterized protein</fullName>
    </submittedName>
</protein>
<dbReference type="AlphaFoldDB" id="A0A7W8UBR3"/>
<keyword evidence="3" id="KW-1185">Reference proteome</keyword>
<proteinExistence type="predicted"/>
<dbReference type="EMBL" id="JACHBK010000005">
    <property type="protein sequence ID" value="MBB5535602.1"/>
    <property type="molecule type" value="Genomic_DNA"/>
</dbReference>
<comment type="caution">
    <text evidence="2">The sequence shown here is derived from an EMBL/GenBank/DDBJ whole genome shotgun (WGS) entry which is preliminary data.</text>
</comment>
<organism evidence="2 3">
    <name type="scientific">Rhizobium giardinii</name>
    <dbReference type="NCBI Taxonomy" id="56731"/>
    <lineage>
        <taxon>Bacteria</taxon>
        <taxon>Pseudomonadati</taxon>
        <taxon>Pseudomonadota</taxon>
        <taxon>Alphaproteobacteria</taxon>
        <taxon>Hyphomicrobiales</taxon>
        <taxon>Rhizobiaceae</taxon>
        <taxon>Rhizobium/Agrobacterium group</taxon>
        <taxon>Rhizobium</taxon>
    </lineage>
</organism>
<name>A0A7W8UBR3_9HYPH</name>
<feature type="compositionally biased region" description="Basic and acidic residues" evidence="1">
    <location>
        <begin position="170"/>
        <end position="181"/>
    </location>
</feature>
<reference evidence="2 3" key="1">
    <citation type="submission" date="2020-08" db="EMBL/GenBank/DDBJ databases">
        <title>Genomic Encyclopedia of Type Strains, Phase IV (KMG-V): Genome sequencing to study the core and pangenomes of soil and plant-associated prokaryotes.</title>
        <authorList>
            <person name="Whitman W."/>
        </authorList>
    </citation>
    <scope>NUCLEOTIDE SEQUENCE [LARGE SCALE GENOMIC DNA]</scope>
    <source>
        <strain evidence="2 3">SEMIA 4084</strain>
    </source>
</reference>
<sequence length="241" mass="26842">MCSPEPYLKPIPKIDRTDCKRQAKAVAPYQAARLTDQFVCVLHSFAQGIKVVTTSLPSSLRRSMQRLTGAEGKRFRAPSSTATYNIINGHAPGDGLAELFRRPSLECFGGLRSEPPASSSPVRGIHHAPTSLELTLEEMLADPIIQLVISRDNAVADDVRRGIYDAREAHRGRDLPAERRRASPNRPGDDIMGTTSPELTLEEMLADPIVQLVMRRDNIVADDVRWIIHEARQAHRIENCY</sequence>
<evidence type="ECO:0000313" key="3">
    <source>
        <dbReference type="Proteomes" id="UP000585507"/>
    </source>
</evidence>
<evidence type="ECO:0000313" key="2">
    <source>
        <dbReference type="EMBL" id="MBB5535602.1"/>
    </source>
</evidence>
<accession>A0A7W8UBR3</accession>